<evidence type="ECO:0000313" key="3">
    <source>
        <dbReference type="Proteomes" id="UP000593568"/>
    </source>
</evidence>
<sequence length="127" mass="14234">YLIVRHGYGRWQAIVDDKELRIQEVICQELNLPFINLPVPGQAGSQVQYGVNVTNIESTGNQTRGNGSGNDVGGEVGQGATDAGNQAQIYQDPSILYHFRDMQRRQVEYVKKRVLLLEKGLNAEYQK</sequence>
<feature type="non-terminal residue" evidence="2">
    <location>
        <position position="127"/>
    </location>
</feature>
<dbReference type="AlphaFoldDB" id="A0A7J9D8Q7"/>
<gene>
    <name evidence="2" type="ORF">Gotri_020162</name>
</gene>
<evidence type="ECO:0000256" key="1">
    <source>
        <dbReference type="SAM" id="MobiDB-lite"/>
    </source>
</evidence>
<name>A0A7J9D8Q7_9ROSI</name>
<keyword evidence="3" id="KW-1185">Reference proteome</keyword>
<accession>A0A7J9D8Q7</accession>
<feature type="compositionally biased region" description="Gly residues" evidence="1">
    <location>
        <begin position="66"/>
        <end position="77"/>
    </location>
</feature>
<evidence type="ECO:0000313" key="2">
    <source>
        <dbReference type="EMBL" id="MBA0757041.1"/>
    </source>
</evidence>
<feature type="non-terminal residue" evidence="2">
    <location>
        <position position="1"/>
    </location>
</feature>
<dbReference type="Proteomes" id="UP000593568">
    <property type="component" value="Unassembled WGS sequence"/>
</dbReference>
<proteinExistence type="predicted"/>
<reference evidence="2 3" key="1">
    <citation type="journal article" date="2019" name="Genome Biol. Evol.">
        <title>Insights into the evolution of the New World diploid cottons (Gossypium, subgenus Houzingenia) based on genome sequencing.</title>
        <authorList>
            <person name="Grover C.E."/>
            <person name="Arick M.A. 2nd"/>
            <person name="Thrash A."/>
            <person name="Conover J.L."/>
            <person name="Sanders W.S."/>
            <person name="Peterson D.G."/>
            <person name="Frelichowski J.E."/>
            <person name="Scheffler J.A."/>
            <person name="Scheffler B.E."/>
            <person name="Wendel J.F."/>
        </authorList>
    </citation>
    <scope>NUCLEOTIDE SEQUENCE [LARGE SCALE GENOMIC DNA]</scope>
    <source>
        <strain evidence="2">8</strain>
        <tissue evidence="2">Leaf</tissue>
    </source>
</reference>
<organism evidence="2 3">
    <name type="scientific">Gossypium trilobum</name>
    <dbReference type="NCBI Taxonomy" id="34281"/>
    <lineage>
        <taxon>Eukaryota</taxon>
        <taxon>Viridiplantae</taxon>
        <taxon>Streptophyta</taxon>
        <taxon>Embryophyta</taxon>
        <taxon>Tracheophyta</taxon>
        <taxon>Spermatophyta</taxon>
        <taxon>Magnoliopsida</taxon>
        <taxon>eudicotyledons</taxon>
        <taxon>Gunneridae</taxon>
        <taxon>Pentapetalae</taxon>
        <taxon>rosids</taxon>
        <taxon>malvids</taxon>
        <taxon>Malvales</taxon>
        <taxon>Malvaceae</taxon>
        <taxon>Malvoideae</taxon>
        <taxon>Gossypium</taxon>
    </lineage>
</organism>
<protein>
    <submittedName>
        <fullName evidence="2">Uncharacterized protein</fullName>
    </submittedName>
</protein>
<comment type="caution">
    <text evidence="2">The sequence shown here is derived from an EMBL/GenBank/DDBJ whole genome shotgun (WGS) entry which is preliminary data.</text>
</comment>
<feature type="region of interest" description="Disordered" evidence="1">
    <location>
        <begin position="58"/>
        <end position="83"/>
    </location>
</feature>
<dbReference type="EMBL" id="JABEZW010000001">
    <property type="protein sequence ID" value="MBA0757041.1"/>
    <property type="molecule type" value="Genomic_DNA"/>
</dbReference>